<sequence length="130" mass="14308">MLHLHHVQVACPVDGEDGARRFYGDGLGLDEVPKPADLAGRGGCWFRAFDVASAVTAEVHVGVEEPFAPARKAHPAFVVESPAELDRVAERLERLGFDVDRTDRHTFAGHLRFRTRDAAGNRVEVLSPLR</sequence>
<dbReference type="SUPFAM" id="SSF54593">
    <property type="entry name" value="Glyoxalase/Bleomycin resistance protein/Dihydroxybiphenyl dioxygenase"/>
    <property type="match status" value="1"/>
</dbReference>
<dbReference type="EMBL" id="BAAAPW010000001">
    <property type="protein sequence ID" value="GAA2024015.1"/>
    <property type="molecule type" value="Genomic_DNA"/>
</dbReference>
<dbReference type="Gene3D" id="3.10.180.10">
    <property type="entry name" value="2,3-Dihydroxybiphenyl 1,2-Dioxygenase, domain 1"/>
    <property type="match status" value="1"/>
</dbReference>
<name>A0ABP5FGB2_9MICO</name>
<comment type="caution">
    <text evidence="2">The sequence shown here is derived from an EMBL/GenBank/DDBJ whole genome shotgun (WGS) entry which is preliminary data.</text>
</comment>
<reference evidence="3" key="1">
    <citation type="journal article" date="2019" name="Int. J. Syst. Evol. Microbiol.">
        <title>The Global Catalogue of Microorganisms (GCM) 10K type strain sequencing project: providing services to taxonomists for standard genome sequencing and annotation.</title>
        <authorList>
            <consortium name="The Broad Institute Genomics Platform"/>
            <consortium name="The Broad Institute Genome Sequencing Center for Infectious Disease"/>
            <person name="Wu L."/>
            <person name="Ma J."/>
        </authorList>
    </citation>
    <scope>NUCLEOTIDE SEQUENCE [LARGE SCALE GENOMIC DNA]</scope>
    <source>
        <strain evidence="3">JCM 15672</strain>
    </source>
</reference>
<dbReference type="RefSeq" id="WP_344369027.1">
    <property type="nucleotide sequence ID" value="NZ_BAAAPW010000001.1"/>
</dbReference>
<evidence type="ECO:0000313" key="2">
    <source>
        <dbReference type="EMBL" id="GAA2024015.1"/>
    </source>
</evidence>
<evidence type="ECO:0000259" key="1">
    <source>
        <dbReference type="PROSITE" id="PS51819"/>
    </source>
</evidence>
<dbReference type="PANTHER" id="PTHR39175:SF1">
    <property type="entry name" value="FAMILY PROTEIN, PUTATIVE (AFU_ORTHOLOGUE AFUA_3G15060)-RELATED"/>
    <property type="match status" value="1"/>
</dbReference>
<proteinExistence type="predicted"/>
<dbReference type="Pfam" id="PF00903">
    <property type="entry name" value="Glyoxalase"/>
    <property type="match status" value="1"/>
</dbReference>
<dbReference type="InterPro" id="IPR037523">
    <property type="entry name" value="VOC_core"/>
</dbReference>
<organism evidence="2 3">
    <name type="scientific">Agromyces tropicus</name>
    <dbReference type="NCBI Taxonomy" id="555371"/>
    <lineage>
        <taxon>Bacteria</taxon>
        <taxon>Bacillati</taxon>
        <taxon>Actinomycetota</taxon>
        <taxon>Actinomycetes</taxon>
        <taxon>Micrococcales</taxon>
        <taxon>Microbacteriaceae</taxon>
        <taxon>Agromyces</taxon>
    </lineage>
</organism>
<dbReference type="InterPro" id="IPR029068">
    <property type="entry name" value="Glyas_Bleomycin-R_OHBP_Dase"/>
</dbReference>
<protein>
    <submittedName>
        <fullName evidence="2">VOC family protein</fullName>
    </submittedName>
</protein>
<gene>
    <name evidence="2" type="ORF">GCM10009819_03590</name>
</gene>
<feature type="domain" description="VOC" evidence="1">
    <location>
        <begin position="3"/>
        <end position="128"/>
    </location>
</feature>
<dbReference type="PROSITE" id="PS51819">
    <property type="entry name" value="VOC"/>
    <property type="match status" value="1"/>
</dbReference>
<keyword evidence="3" id="KW-1185">Reference proteome</keyword>
<dbReference type="InterPro" id="IPR004360">
    <property type="entry name" value="Glyas_Fos-R_dOase_dom"/>
</dbReference>
<dbReference type="Proteomes" id="UP001501196">
    <property type="component" value="Unassembled WGS sequence"/>
</dbReference>
<evidence type="ECO:0000313" key="3">
    <source>
        <dbReference type="Proteomes" id="UP001501196"/>
    </source>
</evidence>
<dbReference type="PANTHER" id="PTHR39175">
    <property type="entry name" value="FAMILY PROTEIN, PUTATIVE (AFU_ORTHOLOGUE AFUA_3G15060)-RELATED"/>
    <property type="match status" value="1"/>
</dbReference>
<accession>A0ABP5FGB2</accession>